<sequence length="410" mass="47649">MNTDVFFSLSRHFLKTYNRPYRRYFLNIHRLENRFSIITGQRGVGKTTAMVQYILSQYQGDISTHKALYVPVDHFSVGSKSLFEIAETFYNLGVELICFDEIHKHMNWSGELKSIYDSFPNLKIIASGSSAMKIERGSHDLSRRALFYRMAGLSFREYVDLVLDKKTQPIQLQTILENHEHETLVVVDVIEREHKKILALFRDYLEYGYYPYFDEFDDVSLYHITLEQSMHTTIESDLISIYPSLTGETIKKLKKLLSIIAESVPFTPDLKRLKKSVEIGDERTLKNYLKYLEDGGVIISLWRTGHGLKEMEKPEKIYLNNPNQIHAISGKGNVGNIRETFFINMLSLEHKVSIPKIGDFFVDDRYTFEIGGKSKTFKQIQDIQNSFLAIDDIEIGIGRKIPLWIFGFLY</sequence>
<proteinExistence type="predicted"/>
<dbReference type="PANTHER" id="PTHR42990">
    <property type="entry name" value="ATPASE"/>
    <property type="match status" value="1"/>
</dbReference>
<comment type="caution">
    <text evidence="2">The sequence shown here is derived from an EMBL/GenBank/DDBJ whole genome shotgun (WGS) entry which is preliminary data.</text>
</comment>
<evidence type="ECO:0000313" key="2">
    <source>
        <dbReference type="EMBL" id="OGL45493.1"/>
    </source>
</evidence>
<gene>
    <name evidence="2" type="ORF">A2161_19440</name>
</gene>
<dbReference type="InterPro" id="IPR041682">
    <property type="entry name" value="AAA_14"/>
</dbReference>
<dbReference type="PANTHER" id="PTHR42990:SF1">
    <property type="entry name" value="AAA+ ATPASE DOMAIN-CONTAINING PROTEIN"/>
    <property type="match status" value="1"/>
</dbReference>
<dbReference type="Proteomes" id="UP000179266">
    <property type="component" value="Unassembled WGS sequence"/>
</dbReference>
<dbReference type="EMBL" id="MGDD01000174">
    <property type="protein sequence ID" value="OGL45493.1"/>
    <property type="molecule type" value="Genomic_DNA"/>
</dbReference>
<dbReference type="SUPFAM" id="SSF52540">
    <property type="entry name" value="P-loop containing nucleoside triphosphate hydrolases"/>
    <property type="match status" value="1"/>
</dbReference>
<evidence type="ECO:0000259" key="1">
    <source>
        <dbReference type="Pfam" id="PF13173"/>
    </source>
</evidence>
<organism evidence="2 3">
    <name type="scientific">Candidatus Schekmanbacteria bacterium RBG_13_48_7</name>
    <dbReference type="NCBI Taxonomy" id="1817878"/>
    <lineage>
        <taxon>Bacteria</taxon>
        <taxon>Candidatus Schekmaniibacteriota</taxon>
    </lineage>
</organism>
<protein>
    <recommendedName>
        <fullName evidence="1">AAA domain-containing protein</fullName>
    </recommendedName>
</protein>
<dbReference type="Pfam" id="PF13173">
    <property type="entry name" value="AAA_14"/>
    <property type="match status" value="1"/>
</dbReference>
<dbReference type="InterPro" id="IPR027417">
    <property type="entry name" value="P-loop_NTPase"/>
</dbReference>
<reference evidence="2 3" key="1">
    <citation type="journal article" date="2016" name="Nat. Commun.">
        <title>Thousands of microbial genomes shed light on interconnected biogeochemical processes in an aquifer system.</title>
        <authorList>
            <person name="Anantharaman K."/>
            <person name="Brown C.T."/>
            <person name="Hug L.A."/>
            <person name="Sharon I."/>
            <person name="Castelle C.J."/>
            <person name="Probst A.J."/>
            <person name="Thomas B.C."/>
            <person name="Singh A."/>
            <person name="Wilkins M.J."/>
            <person name="Karaoz U."/>
            <person name="Brodie E.L."/>
            <person name="Williams K.H."/>
            <person name="Hubbard S.S."/>
            <person name="Banfield J.F."/>
        </authorList>
    </citation>
    <scope>NUCLEOTIDE SEQUENCE [LARGE SCALE GENOMIC DNA]</scope>
</reference>
<name>A0A1F7RVC5_9BACT</name>
<dbReference type="AlphaFoldDB" id="A0A1F7RVC5"/>
<feature type="domain" description="AAA" evidence="1">
    <location>
        <begin position="33"/>
        <end position="158"/>
    </location>
</feature>
<evidence type="ECO:0000313" key="3">
    <source>
        <dbReference type="Proteomes" id="UP000179266"/>
    </source>
</evidence>
<accession>A0A1F7RVC5</accession>